<gene>
    <name evidence="1" type="ORF">METZ01_LOCUS440528</name>
</gene>
<dbReference type="EMBL" id="UINC01179145">
    <property type="protein sequence ID" value="SVD87674.1"/>
    <property type="molecule type" value="Genomic_DNA"/>
</dbReference>
<dbReference type="AlphaFoldDB" id="A0A382YWR7"/>
<proteinExistence type="predicted"/>
<dbReference type="SUPFAM" id="SSF64288">
    <property type="entry name" value="Chorismate lyase-like"/>
    <property type="match status" value="1"/>
</dbReference>
<name>A0A382YWR7_9ZZZZ</name>
<protein>
    <submittedName>
        <fullName evidence="1">Uncharacterized protein</fullName>
    </submittedName>
</protein>
<accession>A0A382YWR7</accession>
<dbReference type="InterPro" id="IPR028978">
    <property type="entry name" value="Chorismate_lyase_/UTRA_dom_sf"/>
</dbReference>
<dbReference type="Gene3D" id="3.40.1410.10">
    <property type="entry name" value="Chorismate lyase-like"/>
    <property type="match status" value="1"/>
</dbReference>
<organism evidence="1">
    <name type="scientific">marine metagenome</name>
    <dbReference type="NCBI Taxonomy" id="408172"/>
    <lineage>
        <taxon>unclassified sequences</taxon>
        <taxon>metagenomes</taxon>
        <taxon>ecological metagenomes</taxon>
    </lineage>
</organism>
<evidence type="ECO:0000313" key="1">
    <source>
        <dbReference type="EMBL" id="SVD87674.1"/>
    </source>
</evidence>
<reference evidence="1" key="1">
    <citation type="submission" date="2018-05" db="EMBL/GenBank/DDBJ databases">
        <authorList>
            <person name="Lanie J.A."/>
            <person name="Ng W.-L."/>
            <person name="Kazmierczak K.M."/>
            <person name="Andrzejewski T.M."/>
            <person name="Davidsen T.M."/>
            <person name="Wayne K.J."/>
            <person name="Tettelin H."/>
            <person name="Glass J.I."/>
            <person name="Rusch D."/>
            <person name="Podicherti R."/>
            <person name="Tsui H.-C.T."/>
            <person name="Winkler M.E."/>
        </authorList>
    </citation>
    <scope>NUCLEOTIDE SEQUENCE</scope>
</reference>
<sequence>MANTHPKSQTRGINPLYPLDLVYRRAGIEPPKIKIVQPSDIPLPYQSLLVHDTDMTLTLERHFGGQVTLRSLSTFTSGSSYFRRVLLVQEYSGQPVEMGAIRIKLGAFSDTLRQKILQNEIPLGRILQDGRFDYSSRVRAYLEVTPNSEMMG</sequence>
<feature type="non-terminal residue" evidence="1">
    <location>
        <position position="152"/>
    </location>
</feature>